<dbReference type="InterPro" id="IPR040079">
    <property type="entry name" value="Glutathione_S-Trfase"/>
</dbReference>
<comment type="similarity">
    <text evidence="3">Belongs to the GST superfamily.</text>
</comment>
<dbReference type="PANTHER" id="PTHR11085">
    <property type="entry name" value="NAD-DEPENDENT PROTEIN DEACYLASE SIRTUIN-5, MITOCHONDRIAL-RELATED"/>
    <property type="match status" value="1"/>
</dbReference>
<keyword evidence="6 8" id="KW-0862">Zinc</keyword>
<keyword evidence="5 8" id="KW-0479">Metal-binding</keyword>
<keyword evidence="4" id="KW-0808">Transferase</keyword>
<feature type="binding site" evidence="8">
    <location>
        <position position="484"/>
    </location>
    <ligand>
        <name>Zn(2+)</name>
        <dbReference type="ChEBI" id="CHEBI:29105"/>
    </ligand>
</feature>
<evidence type="ECO:0000256" key="6">
    <source>
        <dbReference type="ARBA" id="ARBA00022833"/>
    </source>
</evidence>
<feature type="region of interest" description="Disordered" evidence="9">
    <location>
        <begin position="310"/>
        <end position="342"/>
    </location>
</feature>
<dbReference type="GO" id="GO:0005634">
    <property type="term" value="C:nucleus"/>
    <property type="evidence" value="ECO:0007669"/>
    <property type="project" value="TreeGrafter"/>
</dbReference>
<evidence type="ECO:0000259" key="12">
    <source>
        <dbReference type="PROSITE" id="PS50405"/>
    </source>
</evidence>
<dbReference type="SUPFAM" id="SSF52833">
    <property type="entry name" value="Thioredoxin-like"/>
    <property type="match status" value="1"/>
</dbReference>
<sequence length="733" mass="81533">MSTVDTELHPHPTGAAAALAATHSAPNPLKLYGGWFCPFVQRAWVVLAEKKIPHQYVEINPYRKAPDFLALNPRGLVPTLALEGKGKALYESTVLCEYLDEAYADEGKHGPRLLPWREGEEYERARCRLWINHVVTRVVPGFYRLLQHTEGKGYPIEEARGEFLKGLRDFAKEMLEAGGDGPWLLGARFSLVDVMLAPWAKRLFLIDHYKPGGVGIPKKGERGEDEAVWARWDRWFDAAVERESVTATWSDDDKYIEVYKRYAEDKTQSEPQSFKIGRRQGSGPRPRVPGKHLDDLGDFEYFGDFDDFRVQGRRQSPKPKKPKRNKRKMGQEQSVVGDDTPPYTLSERSLAGVAEYIKSGRARRIVVMTGAGISTAAGIPDFRSPDTGLYANLAALNLPEPEAVFDLGFFRKNPAPFYALAKELYPGNYHPTISHVFISLLSSKGLLHQLFTQNIDCLERATGIPAERIVEAHGSFATQRCIECKTPFDDALMREHVQKAEVPRCASKGECDGLVKPDIVFFGEALPRAFFELNGMAAEADLILVMGTSLQVHPFASLPNLADESVPRVLFNLERVGTLGTQADDVLVLGDCDAGVRKLADELGWRDELETRWRELVGEEEAQRQLQGGKKRTAALHDEVSKLADEVEQVLHLQDREAEEDKSTAWDEEDVEKEATVEVAPDTAPIAKEREGTKATDEPQPGGMDKPSGTGSEGLARGEEKADNLDSTSKAAL</sequence>
<feature type="compositionally biased region" description="Basic and acidic residues" evidence="9">
    <location>
        <begin position="656"/>
        <end position="665"/>
    </location>
</feature>
<accession>A0A175VZ73</accession>
<dbReference type="InterPro" id="IPR036249">
    <property type="entry name" value="Thioredoxin-like_sf"/>
</dbReference>
<dbReference type="GO" id="GO:0070403">
    <property type="term" value="F:NAD+ binding"/>
    <property type="evidence" value="ECO:0007669"/>
    <property type="project" value="InterPro"/>
</dbReference>
<dbReference type="SUPFAM" id="SSF52467">
    <property type="entry name" value="DHS-like NAD/FAD-binding domain"/>
    <property type="match status" value="1"/>
</dbReference>
<evidence type="ECO:0000313" key="14">
    <source>
        <dbReference type="Proteomes" id="UP000078237"/>
    </source>
</evidence>
<dbReference type="CDD" id="cd01408">
    <property type="entry name" value="SIRT1"/>
    <property type="match status" value="1"/>
</dbReference>
<evidence type="ECO:0000256" key="2">
    <source>
        <dbReference type="ARBA" id="ARBA00006924"/>
    </source>
</evidence>
<dbReference type="Pfam" id="PF02146">
    <property type="entry name" value="SIR2"/>
    <property type="match status" value="1"/>
</dbReference>
<dbReference type="InterPro" id="IPR026591">
    <property type="entry name" value="Sirtuin_cat_small_dom_sf"/>
</dbReference>
<dbReference type="OrthoDB" id="420264at2759"/>
<evidence type="ECO:0000256" key="4">
    <source>
        <dbReference type="ARBA" id="ARBA00022679"/>
    </source>
</evidence>
<feature type="binding site" evidence="8">
    <location>
        <position position="511"/>
    </location>
    <ligand>
        <name>Zn(2+)</name>
        <dbReference type="ChEBI" id="CHEBI:29105"/>
    </ligand>
</feature>
<dbReference type="InterPro" id="IPR004045">
    <property type="entry name" value="Glutathione_S-Trfase_N"/>
</dbReference>
<protein>
    <submittedName>
        <fullName evidence="13">NAD-dependent protein deacetylase hst2-1</fullName>
    </submittedName>
</protein>
<dbReference type="InterPro" id="IPR026590">
    <property type="entry name" value="Ssirtuin_cat_dom"/>
</dbReference>
<feature type="binding site" evidence="8">
    <location>
        <position position="481"/>
    </location>
    <ligand>
        <name>Zn(2+)</name>
        <dbReference type="ChEBI" id="CHEBI:29105"/>
    </ligand>
</feature>
<evidence type="ECO:0000256" key="5">
    <source>
        <dbReference type="ARBA" id="ARBA00022723"/>
    </source>
</evidence>
<organism evidence="13 14">
    <name type="scientific">Madurella mycetomatis</name>
    <dbReference type="NCBI Taxonomy" id="100816"/>
    <lineage>
        <taxon>Eukaryota</taxon>
        <taxon>Fungi</taxon>
        <taxon>Dikarya</taxon>
        <taxon>Ascomycota</taxon>
        <taxon>Pezizomycotina</taxon>
        <taxon>Sordariomycetes</taxon>
        <taxon>Sordariomycetidae</taxon>
        <taxon>Sordariales</taxon>
        <taxon>Sordariales incertae sedis</taxon>
        <taxon>Madurella</taxon>
    </lineage>
</organism>
<comment type="similarity">
    <text evidence="2">Belongs to the sirtuin family. Class I subfamily.</text>
</comment>
<dbReference type="Proteomes" id="UP000078237">
    <property type="component" value="Unassembled WGS sequence"/>
</dbReference>
<comment type="cofactor">
    <cofactor evidence="1">
        <name>Zn(2+)</name>
        <dbReference type="ChEBI" id="CHEBI:29105"/>
    </cofactor>
</comment>
<feature type="domain" description="Deacetylase sirtuin-type" evidence="10">
    <location>
        <begin position="343"/>
        <end position="606"/>
    </location>
</feature>
<gene>
    <name evidence="13" type="ORF">MMYC01_206204</name>
</gene>
<dbReference type="InterPro" id="IPR050134">
    <property type="entry name" value="NAD-dep_sirtuin_deacylases"/>
</dbReference>
<feature type="domain" description="GST N-terminal" evidence="11">
    <location>
        <begin position="27"/>
        <end position="107"/>
    </location>
</feature>
<dbReference type="SFLD" id="SFLDS00019">
    <property type="entry name" value="Glutathione_Transferase_(cytos"/>
    <property type="match status" value="1"/>
</dbReference>
<dbReference type="PANTHER" id="PTHR11085:SF6">
    <property type="entry name" value="NAD-DEPENDENT PROTEIN DEACETYLASE SIRTUIN-2"/>
    <property type="match status" value="1"/>
</dbReference>
<feature type="domain" description="GST C-terminal" evidence="12">
    <location>
        <begin position="120"/>
        <end position="262"/>
    </location>
</feature>
<feature type="compositionally biased region" description="Basic residues" evidence="9">
    <location>
        <begin position="311"/>
        <end position="328"/>
    </location>
</feature>
<keyword evidence="7" id="KW-0520">NAD</keyword>
<evidence type="ECO:0000256" key="1">
    <source>
        <dbReference type="ARBA" id="ARBA00001947"/>
    </source>
</evidence>
<dbReference type="STRING" id="100816.A0A175VZ73"/>
<evidence type="ECO:0000256" key="8">
    <source>
        <dbReference type="PROSITE-ProRule" id="PRU00236"/>
    </source>
</evidence>
<feature type="active site" description="Proton acceptor" evidence="8">
    <location>
        <position position="473"/>
    </location>
</feature>
<dbReference type="Gene3D" id="3.40.30.10">
    <property type="entry name" value="Glutaredoxin"/>
    <property type="match status" value="1"/>
</dbReference>
<comment type="caution">
    <text evidence="13">The sequence shown here is derived from an EMBL/GenBank/DDBJ whole genome shotgun (WGS) entry which is preliminary data.</text>
</comment>
<dbReference type="InterPro" id="IPR029035">
    <property type="entry name" value="DHS-like_NAD/FAD-binding_dom"/>
</dbReference>
<dbReference type="Pfam" id="PF13410">
    <property type="entry name" value="GST_C_2"/>
    <property type="match status" value="1"/>
</dbReference>
<evidence type="ECO:0000259" key="11">
    <source>
        <dbReference type="PROSITE" id="PS50404"/>
    </source>
</evidence>
<dbReference type="Gene3D" id="1.20.1050.10">
    <property type="match status" value="1"/>
</dbReference>
<evidence type="ECO:0000256" key="9">
    <source>
        <dbReference type="SAM" id="MobiDB-lite"/>
    </source>
</evidence>
<dbReference type="PROSITE" id="PS50305">
    <property type="entry name" value="SIRTUIN"/>
    <property type="match status" value="1"/>
</dbReference>
<dbReference type="PROSITE" id="PS50405">
    <property type="entry name" value="GST_CTER"/>
    <property type="match status" value="1"/>
</dbReference>
<keyword evidence="14" id="KW-1185">Reference proteome</keyword>
<dbReference type="GO" id="GO:0017136">
    <property type="term" value="F:histone deacetylase activity, NAD-dependent"/>
    <property type="evidence" value="ECO:0007669"/>
    <property type="project" value="TreeGrafter"/>
</dbReference>
<dbReference type="InterPro" id="IPR036282">
    <property type="entry name" value="Glutathione-S-Trfase_C_sf"/>
</dbReference>
<dbReference type="Pfam" id="PF13409">
    <property type="entry name" value="GST_N_2"/>
    <property type="match status" value="1"/>
</dbReference>
<evidence type="ECO:0000313" key="13">
    <source>
        <dbReference type="EMBL" id="KXX76663.1"/>
    </source>
</evidence>
<evidence type="ECO:0000259" key="10">
    <source>
        <dbReference type="PROSITE" id="PS50305"/>
    </source>
</evidence>
<feature type="compositionally biased region" description="Basic and acidic residues" evidence="9">
    <location>
        <begin position="687"/>
        <end position="697"/>
    </location>
</feature>
<dbReference type="AlphaFoldDB" id="A0A175VZ73"/>
<dbReference type="GO" id="GO:0046872">
    <property type="term" value="F:metal ion binding"/>
    <property type="evidence" value="ECO:0007669"/>
    <property type="project" value="UniProtKB-KW"/>
</dbReference>
<proteinExistence type="inferred from homology"/>
<evidence type="ECO:0000256" key="3">
    <source>
        <dbReference type="ARBA" id="ARBA00007409"/>
    </source>
</evidence>
<dbReference type="InterPro" id="IPR010987">
    <property type="entry name" value="Glutathione-S-Trfase_C-like"/>
</dbReference>
<dbReference type="SFLD" id="SFLDG00358">
    <property type="entry name" value="Main_(cytGST)"/>
    <property type="match status" value="1"/>
</dbReference>
<feature type="binding site" evidence="8">
    <location>
        <position position="505"/>
    </location>
    <ligand>
        <name>Zn(2+)</name>
        <dbReference type="ChEBI" id="CHEBI:29105"/>
    </ligand>
</feature>
<feature type="region of interest" description="Disordered" evidence="9">
    <location>
        <begin position="269"/>
        <end position="290"/>
    </location>
</feature>
<feature type="region of interest" description="Disordered" evidence="9">
    <location>
        <begin position="656"/>
        <end position="733"/>
    </location>
</feature>
<dbReference type="SUPFAM" id="SSF47616">
    <property type="entry name" value="GST C-terminal domain-like"/>
    <property type="match status" value="1"/>
</dbReference>
<evidence type="ECO:0000256" key="7">
    <source>
        <dbReference type="ARBA" id="ARBA00023027"/>
    </source>
</evidence>
<dbReference type="CDD" id="cd00299">
    <property type="entry name" value="GST_C_family"/>
    <property type="match status" value="1"/>
</dbReference>
<reference evidence="13 14" key="1">
    <citation type="journal article" date="2016" name="Genome Announc.">
        <title>Genome Sequence of Madurella mycetomatis mm55, Isolated from a Human Mycetoma Case in Sudan.</title>
        <authorList>
            <person name="Smit S."/>
            <person name="Derks M.F."/>
            <person name="Bervoets S."/>
            <person name="Fahal A."/>
            <person name="van Leeuwen W."/>
            <person name="van Belkum A."/>
            <person name="van de Sande W.W."/>
        </authorList>
    </citation>
    <scope>NUCLEOTIDE SEQUENCE [LARGE SCALE GENOMIC DNA]</scope>
    <source>
        <strain evidence="14">mm55</strain>
    </source>
</reference>
<dbReference type="VEuPathDB" id="FungiDB:MMYC01_206204"/>
<dbReference type="Gene3D" id="3.30.1600.10">
    <property type="entry name" value="SIR2/SIRT2 'Small Domain"/>
    <property type="match status" value="1"/>
</dbReference>
<dbReference type="Gene3D" id="3.40.50.1220">
    <property type="entry name" value="TPP-binding domain"/>
    <property type="match status" value="1"/>
</dbReference>
<dbReference type="InterPro" id="IPR003000">
    <property type="entry name" value="Sirtuin"/>
</dbReference>
<dbReference type="PROSITE" id="PS50404">
    <property type="entry name" value="GST_NTER"/>
    <property type="match status" value="1"/>
</dbReference>
<name>A0A175VZ73_9PEZI</name>
<dbReference type="EMBL" id="LCTW02000199">
    <property type="protein sequence ID" value="KXX76663.1"/>
    <property type="molecule type" value="Genomic_DNA"/>
</dbReference>